<dbReference type="PIRSF" id="PIRSF004729">
    <property type="entry name" value="MutL"/>
    <property type="match status" value="1"/>
</dbReference>
<dbReference type="NCBIfam" id="TIGR01319">
    <property type="entry name" value="glmL_fam"/>
    <property type="match status" value="1"/>
</dbReference>
<dbReference type="NCBIfam" id="NF040744">
    <property type="entry name" value="ornith_Or-4"/>
    <property type="match status" value="1"/>
</dbReference>
<dbReference type="Pfam" id="PF13941">
    <property type="entry name" value="MutL"/>
    <property type="match status" value="1"/>
</dbReference>
<proteinExistence type="predicted"/>
<reference evidence="1" key="1">
    <citation type="submission" date="2021-04" db="EMBL/GenBank/DDBJ databases">
        <title>Proteiniclasticum sedimins sp. nov., an obligate anaerobic bacterium isolated from anaerobic sludge.</title>
        <authorList>
            <person name="Liu J."/>
        </authorList>
    </citation>
    <scope>NUCLEOTIDE SEQUENCE</scope>
    <source>
        <strain evidence="1">BAD-10</strain>
    </source>
</reference>
<dbReference type="EMBL" id="JAGSCS010000015">
    <property type="protein sequence ID" value="MBR0576813.1"/>
    <property type="molecule type" value="Genomic_DNA"/>
</dbReference>
<comment type="caution">
    <text evidence="1">The sequence shown here is derived from an EMBL/GenBank/DDBJ whole genome shotgun (WGS) entry which is preliminary data.</text>
</comment>
<accession>A0A941CT55</accession>
<organism evidence="1 2">
    <name type="scientific">Proteiniclasticum sediminis</name>
    <dbReference type="NCBI Taxonomy" id="2804028"/>
    <lineage>
        <taxon>Bacteria</taxon>
        <taxon>Bacillati</taxon>
        <taxon>Bacillota</taxon>
        <taxon>Clostridia</taxon>
        <taxon>Eubacteriales</taxon>
        <taxon>Clostridiaceae</taxon>
        <taxon>Proteiniclasticum</taxon>
    </lineage>
</organism>
<name>A0A941CT55_9CLOT</name>
<sequence length="463" mass="50266">MNIDVLVAEIGSTTTVVNAFGGLHGQQPAFLGQGQGVTTALQGDVRVGLREAMADLQQKLGLETLEYEEFLATSSAAGGLRMTVHGLVLDMTVKASREAALGAGAVIKLVTAGRLKASDLKKIERIRPNMIMIAGGLDYGERETALENAEKIRSLELPLPVIYAGNVENQEEIREIFSGSPMELYVTDNVYPRVDVLQVEPARKIIQAVFEKHIVHAQGMEHVYDLVSGSVMPTPGAVMESAKILKEVLGDVLILDVGGATTDVHSVTAGSEEINRILLAPEPEAKRTVEGDLGIYVNRMNLAERIGEETLRKELGLGFGEVEELPPVPQKPEEIALALRLTEEAVKTSLERHAGNLRNLYGESAGRKRVAEGKDLTEVKFIIGTGGALTRLPGAAYILEKIQTMGRGERLYPQKEAKVLLDRNYLLASLGVLSRHYPEAAKRLMLESIGLWNEEGVDHVSLD</sequence>
<dbReference type="AlphaFoldDB" id="A0A941CT55"/>
<dbReference type="InterPro" id="IPR006230">
    <property type="entry name" value="MutL"/>
</dbReference>
<dbReference type="RefSeq" id="WP_211802233.1">
    <property type="nucleotide sequence ID" value="NZ_JAGSCS010000015.1"/>
</dbReference>
<evidence type="ECO:0000313" key="1">
    <source>
        <dbReference type="EMBL" id="MBR0576813.1"/>
    </source>
</evidence>
<keyword evidence="2" id="KW-1185">Reference proteome</keyword>
<dbReference type="Proteomes" id="UP000675379">
    <property type="component" value="Unassembled WGS sequence"/>
</dbReference>
<gene>
    <name evidence="1" type="ORF">KCG48_10770</name>
</gene>
<protein>
    <submittedName>
        <fullName evidence="1">Glutamate mutase L</fullName>
    </submittedName>
</protein>
<evidence type="ECO:0000313" key="2">
    <source>
        <dbReference type="Proteomes" id="UP000675379"/>
    </source>
</evidence>